<evidence type="ECO:0000313" key="2">
    <source>
        <dbReference type="Proteomes" id="UP000536711"/>
    </source>
</evidence>
<gene>
    <name evidence="1" type="ORF">FACUT_6562</name>
</gene>
<reference evidence="1 2" key="1">
    <citation type="submission" date="2020-01" db="EMBL/GenBank/DDBJ databases">
        <title>Identification and distribution of gene clusters putatively required for synthesis of sphingolipid metabolism inhibitors in phylogenetically diverse species of the filamentous fungus Fusarium.</title>
        <authorList>
            <person name="Kim H.-S."/>
            <person name="Busman M."/>
            <person name="Brown D.W."/>
            <person name="Divon H."/>
            <person name="Uhlig S."/>
            <person name="Proctor R.H."/>
        </authorList>
    </citation>
    <scope>NUCLEOTIDE SEQUENCE [LARGE SCALE GENOMIC DNA]</scope>
    <source>
        <strain evidence="1 2">NRRL 13308</strain>
    </source>
</reference>
<protein>
    <submittedName>
        <fullName evidence="1">Uncharacterized protein</fullName>
    </submittedName>
</protein>
<name>A0A8H4NIG0_9HYPO</name>
<comment type="caution">
    <text evidence="1">The sequence shown here is derived from an EMBL/GenBank/DDBJ whole genome shotgun (WGS) entry which is preliminary data.</text>
</comment>
<organism evidence="1 2">
    <name type="scientific">Fusarium acutatum</name>
    <dbReference type="NCBI Taxonomy" id="78861"/>
    <lineage>
        <taxon>Eukaryota</taxon>
        <taxon>Fungi</taxon>
        <taxon>Dikarya</taxon>
        <taxon>Ascomycota</taxon>
        <taxon>Pezizomycotina</taxon>
        <taxon>Sordariomycetes</taxon>
        <taxon>Hypocreomycetidae</taxon>
        <taxon>Hypocreales</taxon>
        <taxon>Nectriaceae</taxon>
        <taxon>Fusarium</taxon>
        <taxon>Fusarium fujikuroi species complex</taxon>
    </lineage>
</organism>
<dbReference type="Proteomes" id="UP000536711">
    <property type="component" value="Unassembled WGS sequence"/>
</dbReference>
<keyword evidence="2" id="KW-1185">Reference proteome</keyword>
<dbReference type="AlphaFoldDB" id="A0A8H4NIG0"/>
<sequence length="812" mass="89161">MTLLRIQYLREDEQENKPKPAADRTGTAVWHPILGIGKTVQPTTDESRIVPVISYENSTPFGKISVNDISVDILAPAKYLLYNATSRIDSYKESRGIITLKKEETESLLQSGVFEGEQWRKSSPSHQLVKHSAPERAVSGSLTFTAPIEALALMTQAPAFNALMVMVTIASMLGPIERDVSLIVAGALDGMFAEESEIGRPFLECSLQRALLRAHQLAQSTRGHKTFDRFISDRLGGMPAPIHEFCAKNEEEVRGFGIDGSQLASIAEWAFNTTSPRPLLLWNKVEVLVAVSVSSFFHSRRLALVDCNANTFKRFDDRKSTNSPRLAIFYGGNAQQAINILHQINWLQPVLAESNRVSSPYPLMRLSCPIEAALSACPAYLQTAGVSPDNAASFINAVKKDAIAKFSRDVVLQGEELPGYSYTSEENLLYSYTYKMLGEPRNYDWDFWLGFKQPDIARIIMQQPSARTGVSLGSSTFYGYAGQAITKMGVLGELHQEYVRKSEQKNHIPDSDVSVALAEVAGLIFALALSAVHILDKDQMRGFKIGSGLGQGLKKVYSSLCDPGDFTVTRHVCIGVLARVWLYVSNIIDFEDLPNTSLGISNSLGAVMSAVFGHTTSLFEATTKFIVSADIPDIIAGDKPVIACASTPMSKVQRRGHAVELKGSTKAPYDGCWQISCLTITGGDPPAVPERMANRVMVVPVCGYIACGTRWWEYVDLDKAFAVMSASETDSPCANCSLEGHGCWLEQEHFLRRDGGGFTCALPQNGDKVILPAYRNGLMQSFLCGAFKEAANKLRWRYQQCVAHTDCDVLIV</sequence>
<dbReference type="EMBL" id="JAADJF010000155">
    <property type="protein sequence ID" value="KAF4436290.1"/>
    <property type="molecule type" value="Genomic_DNA"/>
</dbReference>
<proteinExistence type="predicted"/>
<evidence type="ECO:0000313" key="1">
    <source>
        <dbReference type="EMBL" id="KAF4436290.1"/>
    </source>
</evidence>
<accession>A0A8H4NIG0</accession>
<dbReference type="OrthoDB" id="5311176at2759"/>